<reference evidence="2" key="2">
    <citation type="submission" date="2015-03" db="EMBL/GenBank/DDBJ databases">
        <authorList>
            <person name="Chow C.-E.T."/>
            <person name="Winget D.M."/>
            <person name="White R.A.III."/>
            <person name="Hallam S.J."/>
            <person name="Suttle C.A."/>
        </authorList>
    </citation>
    <scope>NUCLEOTIDE SEQUENCE</scope>
    <source>
        <strain evidence="2">Anoxic2_1</strain>
    </source>
</reference>
<keyword evidence="2" id="KW-0489">Methyltransferase</keyword>
<keyword evidence="2" id="KW-0808">Transferase</keyword>
<sequence length="78" mass="8063">MSSTPQKLRPKRTETSPVVPAPANGSSTTAPRGAPARMHGSMSFGGNVAKCAPLYGRVVTVQTLRLLRPLGLPGGPPE</sequence>
<name>A0A0F7L3X9_9VIRU</name>
<protein>
    <submittedName>
        <fullName evidence="2">DNA adenine methylase</fullName>
    </submittedName>
</protein>
<reference evidence="2" key="1">
    <citation type="journal article" date="2015" name="Front. Microbiol.">
        <title>Combining genomic sequencing methods to explore viral diversity and reveal potential virus-host interactions.</title>
        <authorList>
            <person name="Chow C.E."/>
            <person name="Winget D.M."/>
            <person name="White R.A.III."/>
            <person name="Hallam S.J."/>
            <person name="Suttle C.A."/>
        </authorList>
    </citation>
    <scope>NUCLEOTIDE SEQUENCE</scope>
    <source>
        <strain evidence="2">Anoxic2_1</strain>
    </source>
</reference>
<dbReference type="GO" id="GO:0008168">
    <property type="term" value="F:methyltransferase activity"/>
    <property type="evidence" value="ECO:0007669"/>
    <property type="project" value="UniProtKB-KW"/>
</dbReference>
<dbReference type="EMBL" id="KR029585">
    <property type="protein sequence ID" value="AKH46655.1"/>
    <property type="molecule type" value="Genomic_DNA"/>
</dbReference>
<organism evidence="2">
    <name type="scientific">uncultured marine virus</name>
    <dbReference type="NCBI Taxonomy" id="186617"/>
    <lineage>
        <taxon>Viruses</taxon>
        <taxon>environmental samples</taxon>
    </lineage>
</organism>
<accession>A0A0F7L3X9</accession>
<dbReference type="GO" id="GO:0032259">
    <property type="term" value="P:methylation"/>
    <property type="evidence" value="ECO:0007669"/>
    <property type="project" value="UniProtKB-KW"/>
</dbReference>
<evidence type="ECO:0000256" key="1">
    <source>
        <dbReference type="SAM" id="MobiDB-lite"/>
    </source>
</evidence>
<proteinExistence type="predicted"/>
<evidence type="ECO:0000313" key="2">
    <source>
        <dbReference type="EMBL" id="AKH46655.1"/>
    </source>
</evidence>
<feature type="region of interest" description="Disordered" evidence="1">
    <location>
        <begin position="1"/>
        <end position="42"/>
    </location>
</feature>